<dbReference type="PANTHER" id="PTHR31809:SF0">
    <property type="entry name" value="BUD13 HOMOLOG"/>
    <property type="match status" value="1"/>
</dbReference>
<name>I0YMX1_COCSC</name>
<dbReference type="PANTHER" id="PTHR31809">
    <property type="entry name" value="BUD13 HOMOLOG"/>
    <property type="match status" value="1"/>
</dbReference>
<dbReference type="GO" id="GO:0005684">
    <property type="term" value="C:U2-type spliceosomal complex"/>
    <property type="evidence" value="ECO:0007669"/>
    <property type="project" value="TreeGrafter"/>
</dbReference>
<dbReference type="InterPro" id="IPR051112">
    <property type="entry name" value="CWC26_splicing_factor"/>
</dbReference>
<comment type="similarity">
    <text evidence="1">Belongs to the CWC26 family.</text>
</comment>
<evidence type="ECO:0008006" key="5">
    <source>
        <dbReference type="Google" id="ProtNLM"/>
    </source>
</evidence>
<dbReference type="OrthoDB" id="6022at2759"/>
<evidence type="ECO:0000256" key="1">
    <source>
        <dbReference type="ARBA" id="ARBA00011069"/>
    </source>
</evidence>
<proteinExistence type="inferred from homology"/>
<feature type="compositionally biased region" description="Basic and acidic residues" evidence="2">
    <location>
        <begin position="153"/>
        <end position="164"/>
    </location>
</feature>
<dbReference type="eggNOG" id="KOG2654">
    <property type="taxonomic scope" value="Eukaryota"/>
</dbReference>
<dbReference type="GO" id="GO:0000398">
    <property type="term" value="P:mRNA splicing, via spliceosome"/>
    <property type="evidence" value="ECO:0007669"/>
    <property type="project" value="TreeGrafter"/>
</dbReference>
<accession>I0YMX1</accession>
<comment type="caution">
    <text evidence="3">The sequence shown here is derived from an EMBL/GenBank/DDBJ whole genome shotgun (WGS) entry which is preliminary data.</text>
</comment>
<dbReference type="GO" id="GO:0070274">
    <property type="term" value="C:RES complex"/>
    <property type="evidence" value="ECO:0007669"/>
    <property type="project" value="TreeGrafter"/>
</dbReference>
<dbReference type="GeneID" id="17037712"/>
<feature type="compositionally biased region" description="Basic and acidic residues" evidence="2">
    <location>
        <begin position="101"/>
        <end position="111"/>
    </location>
</feature>
<evidence type="ECO:0000313" key="4">
    <source>
        <dbReference type="Proteomes" id="UP000007264"/>
    </source>
</evidence>
<dbReference type="InterPro" id="IPR018609">
    <property type="entry name" value="Bud13"/>
</dbReference>
<feature type="region of interest" description="Disordered" evidence="2">
    <location>
        <begin position="232"/>
        <end position="254"/>
    </location>
</feature>
<dbReference type="RefSeq" id="XP_005644284.1">
    <property type="nucleotide sequence ID" value="XM_005644227.1"/>
</dbReference>
<dbReference type="Pfam" id="PF09736">
    <property type="entry name" value="Bud13"/>
    <property type="match status" value="1"/>
</dbReference>
<sequence length="331" mass="36561">MTAETTDGSEKKKRKKKKAIAVSSIRIVDEDNTGFRTGPASHHAEDDDDDEDAPVIANPGEAALAQRLAEREKAGLAAQGWTSADAEANGANGGQSAAEAGDAKKKEKRMLDGTSAGMISGRDLMAEMQKKREAEKERFAKLGAAAGRNAETVYRDKQSGKRVEGGAAELEALEESRKKPKSETPAWGGGIAQMRERDARAEEMRREAAKPFARTAEDVDIDRAYRERTRFGDPMAHLVKKRQKDAPPPPVVPEHMRKLMRKSGFVVPQEVPPHSWLKRNIGPPVNRYNMRPGRHWDGVDRSNGFEANMFKTKNELASSNNEARMWAQSDM</sequence>
<feature type="region of interest" description="Disordered" evidence="2">
    <location>
        <begin position="151"/>
        <end position="214"/>
    </location>
</feature>
<feature type="region of interest" description="Disordered" evidence="2">
    <location>
        <begin position="274"/>
        <end position="300"/>
    </location>
</feature>
<dbReference type="KEGG" id="csl:COCSUDRAFT_44563"/>
<keyword evidence="4" id="KW-1185">Reference proteome</keyword>
<organism evidence="3 4">
    <name type="scientific">Coccomyxa subellipsoidea (strain C-169)</name>
    <name type="common">Green microalga</name>
    <dbReference type="NCBI Taxonomy" id="574566"/>
    <lineage>
        <taxon>Eukaryota</taxon>
        <taxon>Viridiplantae</taxon>
        <taxon>Chlorophyta</taxon>
        <taxon>core chlorophytes</taxon>
        <taxon>Trebouxiophyceae</taxon>
        <taxon>Trebouxiophyceae incertae sedis</taxon>
        <taxon>Coccomyxaceae</taxon>
        <taxon>Coccomyxa</taxon>
        <taxon>Coccomyxa subellipsoidea</taxon>
    </lineage>
</organism>
<reference evidence="3 4" key="1">
    <citation type="journal article" date="2012" name="Genome Biol.">
        <title>The genome of the polar eukaryotic microalga coccomyxa subellipsoidea reveals traits of cold adaptation.</title>
        <authorList>
            <person name="Blanc G."/>
            <person name="Agarkova I."/>
            <person name="Grimwood J."/>
            <person name="Kuo A."/>
            <person name="Brueggeman A."/>
            <person name="Dunigan D."/>
            <person name="Gurnon J."/>
            <person name="Ladunga I."/>
            <person name="Lindquist E."/>
            <person name="Lucas S."/>
            <person name="Pangilinan J."/>
            <person name="Proschold T."/>
            <person name="Salamov A."/>
            <person name="Schmutz J."/>
            <person name="Weeks D."/>
            <person name="Yamada T."/>
            <person name="Claverie J.M."/>
            <person name="Grigoriev I."/>
            <person name="Van Etten J."/>
            <person name="Lomsadze A."/>
            <person name="Borodovsky M."/>
        </authorList>
    </citation>
    <scope>NUCLEOTIDE SEQUENCE [LARGE SCALE GENOMIC DNA]</scope>
    <source>
        <strain evidence="3 4">C-169</strain>
    </source>
</reference>
<dbReference type="EMBL" id="AGSI01000018">
    <property type="protein sequence ID" value="EIE19740.1"/>
    <property type="molecule type" value="Genomic_DNA"/>
</dbReference>
<protein>
    <recommendedName>
        <fullName evidence="5">Pre-mRNA-splicing factor CWC26</fullName>
    </recommendedName>
</protein>
<dbReference type="GO" id="GO:0003723">
    <property type="term" value="F:RNA binding"/>
    <property type="evidence" value="ECO:0007669"/>
    <property type="project" value="TreeGrafter"/>
</dbReference>
<evidence type="ECO:0000256" key="2">
    <source>
        <dbReference type="SAM" id="MobiDB-lite"/>
    </source>
</evidence>
<gene>
    <name evidence="3" type="ORF">COCSUDRAFT_44563</name>
</gene>
<feature type="region of interest" description="Disordered" evidence="2">
    <location>
        <begin position="1"/>
        <end position="55"/>
    </location>
</feature>
<dbReference type="STRING" id="574566.I0YMX1"/>
<feature type="compositionally biased region" description="Basic and acidic residues" evidence="2">
    <location>
        <begin position="194"/>
        <end position="214"/>
    </location>
</feature>
<dbReference type="AlphaFoldDB" id="I0YMX1"/>
<evidence type="ECO:0000313" key="3">
    <source>
        <dbReference type="EMBL" id="EIE19740.1"/>
    </source>
</evidence>
<feature type="region of interest" description="Disordered" evidence="2">
    <location>
        <begin position="72"/>
        <end position="122"/>
    </location>
</feature>
<dbReference type="Proteomes" id="UP000007264">
    <property type="component" value="Unassembled WGS sequence"/>
</dbReference>